<dbReference type="PROSITE" id="PS00086">
    <property type="entry name" value="CYTOCHROME_P450"/>
    <property type="match status" value="1"/>
</dbReference>
<dbReference type="InterPro" id="IPR002401">
    <property type="entry name" value="Cyt_P450_E_grp-I"/>
</dbReference>
<dbReference type="PRINTS" id="PR00463">
    <property type="entry name" value="EP450I"/>
</dbReference>
<dbReference type="Proteomes" id="UP000826271">
    <property type="component" value="Unassembled WGS sequence"/>
</dbReference>
<keyword evidence="3 8" id="KW-0349">Heme</keyword>
<evidence type="ECO:0000256" key="5">
    <source>
        <dbReference type="ARBA" id="ARBA00023002"/>
    </source>
</evidence>
<accession>A0AAV6X1K6</accession>
<dbReference type="InterPro" id="IPR017972">
    <property type="entry name" value="Cyt_P450_CS"/>
</dbReference>
<dbReference type="GO" id="GO:0016705">
    <property type="term" value="F:oxidoreductase activity, acting on paired donors, with incorporation or reduction of molecular oxygen"/>
    <property type="evidence" value="ECO:0007669"/>
    <property type="project" value="InterPro"/>
</dbReference>
<keyword evidence="9" id="KW-0472">Membrane</keyword>
<comment type="cofactor">
    <cofactor evidence="8">
        <name>heme</name>
        <dbReference type="ChEBI" id="CHEBI:30413"/>
    </cofactor>
</comment>
<dbReference type="GO" id="GO:0020037">
    <property type="term" value="F:heme binding"/>
    <property type="evidence" value="ECO:0007669"/>
    <property type="project" value="InterPro"/>
</dbReference>
<evidence type="ECO:0000256" key="9">
    <source>
        <dbReference type="SAM" id="Phobius"/>
    </source>
</evidence>
<dbReference type="GO" id="GO:0004497">
    <property type="term" value="F:monooxygenase activity"/>
    <property type="evidence" value="ECO:0007669"/>
    <property type="project" value="UniProtKB-KW"/>
</dbReference>
<evidence type="ECO:0000313" key="10">
    <source>
        <dbReference type="EMBL" id="KAG8376656.1"/>
    </source>
</evidence>
<feature type="transmembrane region" description="Helical" evidence="9">
    <location>
        <begin position="320"/>
        <end position="339"/>
    </location>
</feature>
<evidence type="ECO:0000313" key="11">
    <source>
        <dbReference type="Proteomes" id="UP000826271"/>
    </source>
</evidence>
<proteinExistence type="inferred from homology"/>
<name>A0AAV6X1K6_9LAMI</name>
<evidence type="ECO:0000256" key="3">
    <source>
        <dbReference type="ARBA" id="ARBA00022617"/>
    </source>
</evidence>
<dbReference type="CDD" id="cd11073">
    <property type="entry name" value="CYP76-like"/>
    <property type="match status" value="1"/>
</dbReference>
<protein>
    <recommendedName>
        <fullName evidence="12">Cytochrome P450</fullName>
    </recommendedName>
</protein>
<evidence type="ECO:0000256" key="4">
    <source>
        <dbReference type="ARBA" id="ARBA00022723"/>
    </source>
</evidence>
<dbReference type="FunFam" id="1.10.630.10:FF:000007">
    <property type="entry name" value="Cytochrome P450 76C4"/>
    <property type="match status" value="1"/>
</dbReference>
<keyword evidence="5" id="KW-0560">Oxidoreductase</keyword>
<keyword evidence="9" id="KW-0812">Transmembrane</keyword>
<evidence type="ECO:0000256" key="1">
    <source>
        <dbReference type="ARBA" id="ARBA00004167"/>
    </source>
</evidence>
<dbReference type="GO" id="GO:0005506">
    <property type="term" value="F:iron ion binding"/>
    <property type="evidence" value="ECO:0007669"/>
    <property type="project" value="InterPro"/>
</dbReference>
<dbReference type="PRINTS" id="PR00385">
    <property type="entry name" value="P450"/>
</dbReference>
<keyword evidence="9" id="KW-1133">Transmembrane helix</keyword>
<sequence>MEWHFLIYSTIILLPSLIFILRHSKSSKSNKLPPGPIGWPVFGHMFNLGSAPHTTIAALQSKYGAVVWLKLGSVNTMAVLTAKAAAELFKNHDLSFADRTIVETMTTHGYHTASLALAPYGPRWRVMRRLCAAEMFAGKRINDTATVRRKCVEDMLTWIEREMDGNPGEGVNVVRYVFLASFNTLGNLMMSRDLVGPESEAGFEFFGAMKRVMTWSGRANVSDLFPWVRGIDLQNLKRRAGRDMGIAFGIASGFVEERMMKRGDDGSGGKEKDFLNVLLEFEGESGKLSQKEIIIFILLSIDQESPLEEGPLPTKMEWTLNPLTISILAGVILLVIFVLPKKSSGKRPPGPKGVPILGNMLQLGDLPHETMHNWRKTYGPVIWLKLGSINTMVVQSSACAAELFKKHDLPFADRRVPDVLTAYDFNQGTLGMNQFGGHWRVLRRLCSMEFLVNKRMNETTELRQRIEENMEKWILEESATSKGTGDTGAVQLSRFLFLMAFNLVGNLMLSRDLLDAKDPESREFFDCMNKILELAGTPNIADYLPYLKWMDPAGMKRTMKRNLSRTMRIASKFIQERLTDRKAGKFQEKKDFLDVLLEYKGDGKDGPDTITEKNVNIIITEMFFAGSETTSISIEWGFAELLRTPRTFNKLREELDRVVGVNRRVEEKDVENMPYLQAVVKETLRLHPALPLLLPRNTMEDTTYMGYLIPKGTQVLVNAWGIGRDPEVWEDPLSFKPERFMQSNVEYKGQHFELIPFGSGRRICVGFPLAHRVVHLTLATLVQAFDWDLGPGVKPEDIDREERLGLTLRKKNPLYVIPKKRLNL</sequence>
<keyword evidence="7" id="KW-0503">Monooxygenase</keyword>
<evidence type="ECO:0000256" key="8">
    <source>
        <dbReference type="PIRSR" id="PIRSR602401-1"/>
    </source>
</evidence>
<feature type="transmembrane region" description="Helical" evidence="9">
    <location>
        <begin position="6"/>
        <end position="22"/>
    </location>
</feature>
<evidence type="ECO:0000256" key="2">
    <source>
        <dbReference type="ARBA" id="ARBA00010617"/>
    </source>
</evidence>
<dbReference type="PANTHER" id="PTHR47950">
    <property type="entry name" value="CYTOCHROME P450, FAMILY 76, SUBFAMILY C, POLYPEPTIDE 5-RELATED"/>
    <property type="match status" value="1"/>
</dbReference>
<evidence type="ECO:0000256" key="6">
    <source>
        <dbReference type="ARBA" id="ARBA00023004"/>
    </source>
</evidence>
<comment type="similarity">
    <text evidence="2">Belongs to the cytochrome P450 family.</text>
</comment>
<dbReference type="InterPro" id="IPR036396">
    <property type="entry name" value="Cyt_P450_sf"/>
</dbReference>
<keyword evidence="6 8" id="KW-0408">Iron</keyword>
<evidence type="ECO:0000256" key="7">
    <source>
        <dbReference type="ARBA" id="ARBA00023033"/>
    </source>
</evidence>
<dbReference type="Pfam" id="PF00067">
    <property type="entry name" value="p450"/>
    <property type="match status" value="2"/>
</dbReference>
<organism evidence="10 11">
    <name type="scientific">Buddleja alternifolia</name>
    <dbReference type="NCBI Taxonomy" id="168488"/>
    <lineage>
        <taxon>Eukaryota</taxon>
        <taxon>Viridiplantae</taxon>
        <taxon>Streptophyta</taxon>
        <taxon>Embryophyta</taxon>
        <taxon>Tracheophyta</taxon>
        <taxon>Spermatophyta</taxon>
        <taxon>Magnoliopsida</taxon>
        <taxon>eudicotyledons</taxon>
        <taxon>Gunneridae</taxon>
        <taxon>Pentapetalae</taxon>
        <taxon>asterids</taxon>
        <taxon>lamiids</taxon>
        <taxon>Lamiales</taxon>
        <taxon>Scrophulariaceae</taxon>
        <taxon>Buddlejeae</taxon>
        <taxon>Buddleja</taxon>
    </lineage>
</organism>
<dbReference type="SUPFAM" id="SSF48264">
    <property type="entry name" value="Cytochrome P450"/>
    <property type="match status" value="2"/>
</dbReference>
<dbReference type="Gene3D" id="1.10.630.10">
    <property type="entry name" value="Cytochrome P450"/>
    <property type="match status" value="2"/>
</dbReference>
<dbReference type="AlphaFoldDB" id="A0AAV6X1K6"/>
<comment type="subcellular location">
    <subcellularLocation>
        <location evidence="1">Membrane</location>
        <topology evidence="1">Single-pass membrane protein</topology>
    </subcellularLocation>
</comment>
<dbReference type="InterPro" id="IPR001128">
    <property type="entry name" value="Cyt_P450"/>
</dbReference>
<keyword evidence="11" id="KW-1185">Reference proteome</keyword>
<dbReference type="GO" id="GO:0016020">
    <property type="term" value="C:membrane"/>
    <property type="evidence" value="ECO:0007669"/>
    <property type="project" value="UniProtKB-SubCell"/>
</dbReference>
<gene>
    <name evidence="10" type="ORF">BUALT_Bualt09G0086200</name>
</gene>
<reference evidence="10" key="1">
    <citation type="submission" date="2019-10" db="EMBL/GenBank/DDBJ databases">
        <authorList>
            <person name="Zhang R."/>
            <person name="Pan Y."/>
            <person name="Wang J."/>
            <person name="Ma R."/>
            <person name="Yu S."/>
        </authorList>
    </citation>
    <scope>NUCLEOTIDE SEQUENCE</scope>
    <source>
        <strain evidence="10">LA-IB0</strain>
        <tissue evidence="10">Leaf</tissue>
    </source>
</reference>
<dbReference type="EMBL" id="WHWC01000009">
    <property type="protein sequence ID" value="KAG8376656.1"/>
    <property type="molecule type" value="Genomic_DNA"/>
</dbReference>
<evidence type="ECO:0008006" key="12">
    <source>
        <dbReference type="Google" id="ProtNLM"/>
    </source>
</evidence>
<comment type="caution">
    <text evidence="10">The sequence shown here is derived from an EMBL/GenBank/DDBJ whole genome shotgun (WGS) entry which is preliminary data.</text>
</comment>
<keyword evidence="4 8" id="KW-0479">Metal-binding</keyword>
<feature type="binding site" description="axial binding residue" evidence="8">
    <location>
        <position position="764"/>
    </location>
    <ligand>
        <name>heme</name>
        <dbReference type="ChEBI" id="CHEBI:30413"/>
    </ligand>
    <ligandPart>
        <name>Fe</name>
        <dbReference type="ChEBI" id="CHEBI:18248"/>
    </ligandPart>
</feature>
<dbReference type="PANTHER" id="PTHR47950:SF15">
    <property type="entry name" value="CYTOCHROME P450"/>
    <property type="match status" value="1"/>
</dbReference>